<proteinExistence type="predicted"/>
<sequence>MVLALNMEGSMLLSIKFRKVFLNILSVWASCSALGSSPDLIFPASSPTSFQLVPKENFPFPPVPNTCPPPPILKLNPLITRAGLVQSSKVPSLLTSHLTALLKSVISVGPTVKTTLAFNSICPIFRAVAPVKSKALPNFNKDIKAASLNQLPDKLLASCSPNLLNLISEGMDNCLGSEFLPVGTCLLQVIFRAAPNTPSYLTWARNN</sequence>
<dbReference type="Proteomes" id="UP000789920">
    <property type="component" value="Unassembled WGS sequence"/>
</dbReference>
<comment type="caution">
    <text evidence="1">The sequence shown here is derived from an EMBL/GenBank/DDBJ whole genome shotgun (WGS) entry which is preliminary data.</text>
</comment>
<evidence type="ECO:0000313" key="1">
    <source>
        <dbReference type="EMBL" id="CAG8698315.1"/>
    </source>
</evidence>
<evidence type="ECO:0000313" key="2">
    <source>
        <dbReference type="Proteomes" id="UP000789920"/>
    </source>
</evidence>
<name>A0ACA9PCE7_9GLOM</name>
<keyword evidence="2" id="KW-1185">Reference proteome</keyword>
<protein>
    <submittedName>
        <fullName evidence="1">16304_t:CDS:1</fullName>
    </submittedName>
</protein>
<reference evidence="1" key="1">
    <citation type="submission" date="2021-06" db="EMBL/GenBank/DDBJ databases">
        <authorList>
            <person name="Kallberg Y."/>
            <person name="Tangrot J."/>
            <person name="Rosling A."/>
        </authorList>
    </citation>
    <scope>NUCLEOTIDE SEQUENCE</scope>
    <source>
        <strain evidence="1">MA461A</strain>
    </source>
</reference>
<dbReference type="EMBL" id="CAJVQC010019088">
    <property type="protein sequence ID" value="CAG8698315.1"/>
    <property type="molecule type" value="Genomic_DNA"/>
</dbReference>
<gene>
    <name evidence="1" type="ORF">RPERSI_LOCUS9893</name>
</gene>
<accession>A0ACA9PCE7</accession>
<organism evidence="1 2">
    <name type="scientific">Racocetra persica</name>
    <dbReference type="NCBI Taxonomy" id="160502"/>
    <lineage>
        <taxon>Eukaryota</taxon>
        <taxon>Fungi</taxon>
        <taxon>Fungi incertae sedis</taxon>
        <taxon>Mucoromycota</taxon>
        <taxon>Glomeromycotina</taxon>
        <taxon>Glomeromycetes</taxon>
        <taxon>Diversisporales</taxon>
        <taxon>Gigasporaceae</taxon>
        <taxon>Racocetra</taxon>
    </lineage>
</organism>